<evidence type="ECO:0000256" key="10">
    <source>
        <dbReference type="ARBA" id="ARBA00023264"/>
    </source>
</evidence>
<evidence type="ECO:0000256" key="5">
    <source>
        <dbReference type="ARBA" id="ARBA00022692"/>
    </source>
</evidence>
<comment type="subcellular location">
    <subcellularLocation>
        <location evidence="1">Membrane</location>
        <topology evidence="1">Multi-pass membrane protein</topology>
    </subcellularLocation>
</comment>
<dbReference type="Pfam" id="PF01066">
    <property type="entry name" value="CDP-OH_P_transf"/>
    <property type="match status" value="1"/>
</dbReference>
<dbReference type="EMBL" id="CAEZTF010000010">
    <property type="protein sequence ID" value="CAB4554424.1"/>
    <property type="molecule type" value="Genomic_DNA"/>
</dbReference>
<dbReference type="InterPro" id="IPR043130">
    <property type="entry name" value="CDP-OH_PTrfase_TM_dom"/>
</dbReference>
<evidence type="ECO:0000256" key="7">
    <source>
        <dbReference type="ARBA" id="ARBA00023098"/>
    </source>
</evidence>
<keyword evidence="7" id="KW-0443">Lipid metabolism</keyword>
<dbReference type="InterPro" id="IPR000462">
    <property type="entry name" value="CDP-OH_P_trans"/>
</dbReference>
<dbReference type="NCBIfam" id="TIGR00560">
    <property type="entry name" value="pgsA"/>
    <property type="match status" value="1"/>
</dbReference>
<keyword evidence="6 11" id="KW-1133">Transmembrane helix</keyword>
<protein>
    <submittedName>
        <fullName evidence="12">Unannotated protein</fullName>
    </submittedName>
</protein>
<dbReference type="GO" id="GO:0046474">
    <property type="term" value="P:glycerophospholipid biosynthetic process"/>
    <property type="evidence" value="ECO:0007669"/>
    <property type="project" value="TreeGrafter"/>
</dbReference>
<dbReference type="PROSITE" id="PS00379">
    <property type="entry name" value="CDP_ALCOHOL_P_TRANSF"/>
    <property type="match status" value="1"/>
</dbReference>
<sequence length="204" mass="22579">MTSSQKPAKSNLIERTAKSIFNLPNIITMARILFVPLFIWTLVEFSNPESPLRWISVLTFIIIMASDGVDGAIARKRGLITNLGKLLDPIADKALLGGALVTLSVLGEVSWWVTAIIMVRELGITAYRFVVIRKEVVAASSGGKLKTIFQGIMVGFVVSPLTAWFGDWYLIFESALVFFATFLTVTTGVQYMYAAARARRDRIK</sequence>
<dbReference type="PIRSF" id="PIRSF000847">
    <property type="entry name" value="Phos_ph_gly_syn"/>
    <property type="match status" value="1"/>
</dbReference>
<gene>
    <name evidence="12" type="ORF">UFOPK1618_00115</name>
</gene>
<feature type="transmembrane region" description="Helical" evidence="11">
    <location>
        <begin position="20"/>
        <end position="42"/>
    </location>
</feature>
<dbReference type="GO" id="GO:0008444">
    <property type="term" value="F:CDP-diacylglycerol-glycerol-3-phosphate 3-phosphatidyltransferase activity"/>
    <property type="evidence" value="ECO:0007669"/>
    <property type="project" value="InterPro"/>
</dbReference>
<keyword evidence="10" id="KW-1208">Phospholipid metabolism</keyword>
<dbReference type="InterPro" id="IPR004570">
    <property type="entry name" value="Phosphatidylglycerol_P_synth"/>
</dbReference>
<keyword evidence="9" id="KW-0594">Phospholipid biosynthesis</keyword>
<keyword evidence="8 11" id="KW-0472">Membrane</keyword>
<evidence type="ECO:0000256" key="6">
    <source>
        <dbReference type="ARBA" id="ARBA00022989"/>
    </source>
</evidence>
<dbReference type="AlphaFoldDB" id="A0A6J6CTA0"/>
<evidence type="ECO:0000256" key="1">
    <source>
        <dbReference type="ARBA" id="ARBA00004141"/>
    </source>
</evidence>
<proteinExistence type="inferred from homology"/>
<comment type="similarity">
    <text evidence="2">Belongs to the CDP-alcohol phosphatidyltransferase class-I family.</text>
</comment>
<dbReference type="InterPro" id="IPR048254">
    <property type="entry name" value="CDP_ALCOHOL_P_TRANSF_CS"/>
</dbReference>
<feature type="transmembrane region" description="Helical" evidence="11">
    <location>
        <begin position="54"/>
        <end position="74"/>
    </location>
</feature>
<name>A0A6J6CTA0_9ZZZZ</name>
<evidence type="ECO:0000256" key="3">
    <source>
        <dbReference type="ARBA" id="ARBA00022516"/>
    </source>
</evidence>
<evidence type="ECO:0000256" key="9">
    <source>
        <dbReference type="ARBA" id="ARBA00023209"/>
    </source>
</evidence>
<organism evidence="12">
    <name type="scientific">freshwater metagenome</name>
    <dbReference type="NCBI Taxonomy" id="449393"/>
    <lineage>
        <taxon>unclassified sequences</taxon>
        <taxon>metagenomes</taxon>
        <taxon>ecological metagenomes</taxon>
    </lineage>
</organism>
<keyword evidence="4" id="KW-0808">Transferase</keyword>
<reference evidence="12" key="1">
    <citation type="submission" date="2020-05" db="EMBL/GenBank/DDBJ databases">
        <authorList>
            <person name="Chiriac C."/>
            <person name="Salcher M."/>
            <person name="Ghai R."/>
            <person name="Kavagutti S V."/>
        </authorList>
    </citation>
    <scope>NUCLEOTIDE SEQUENCE</scope>
</reference>
<dbReference type="GO" id="GO:0016020">
    <property type="term" value="C:membrane"/>
    <property type="evidence" value="ECO:0007669"/>
    <property type="project" value="UniProtKB-SubCell"/>
</dbReference>
<evidence type="ECO:0000313" key="12">
    <source>
        <dbReference type="EMBL" id="CAB4554424.1"/>
    </source>
</evidence>
<evidence type="ECO:0000256" key="4">
    <source>
        <dbReference type="ARBA" id="ARBA00022679"/>
    </source>
</evidence>
<keyword evidence="5 11" id="KW-0812">Transmembrane</keyword>
<evidence type="ECO:0000256" key="8">
    <source>
        <dbReference type="ARBA" id="ARBA00023136"/>
    </source>
</evidence>
<evidence type="ECO:0000256" key="2">
    <source>
        <dbReference type="ARBA" id="ARBA00010441"/>
    </source>
</evidence>
<keyword evidence="3" id="KW-0444">Lipid biosynthesis</keyword>
<dbReference type="Gene3D" id="1.20.120.1760">
    <property type="match status" value="1"/>
</dbReference>
<dbReference type="PANTHER" id="PTHR14269:SF52">
    <property type="entry name" value="PHOSPHATIDYLGLYCEROPHOSPHATE SYNTHASE-RELATED"/>
    <property type="match status" value="1"/>
</dbReference>
<dbReference type="PANTHER" id="PTHR14269">
    <property type="entry name" value="CDP-DIACYLGLYCEROL--GLYCEROL-3-PHOSPHATE 3-PHOSPHATIDYLTRANSFERASE-RELATED"/>
    <property type="match status" value="1"/>
</dbReference>
<dbReference type="InterPro" id="IPR050324">
    <property type="entry name" value="CDP-alcohol_PTase-I"/>
</dbReference>
<evidence type="ECO:0000256" key="11">
    <source>
        <dbReference type="SAM" id="Phobius"/>
    </source>
</evidence>
<accession>A0A6J6CTA0</accession>
<feature type="transmembrane region" description="Helical" evidence="11">
    <location>
        <begin position="177"/>
        <end position="196"/>
    </location>
</feature>